<keyword evidence="1" id="KW-0067">ATP-binding</keyword>
<name>A0A4R5BQR6_9ACTN</name>
<dbReference type="InterPro" id="IPR048936">
    <property type="entry name" value="MvdD-like_ATPgrasp"/>
</dbReference>
<evidence type="ECO:0000313" key="3">
    <source>
        <dbReference type="EMBL" id="TDD86412.1"/>
    </source>
</evidence>
<protein>
    <submittedName>
        <fullName evidence="3">ATP-grasp ribosomal peptide maturase</fullName>
    </submittedName>
</protein>
<dbReference type="GO" id="GO:0005737">
    <property type="term" value="C:cytoplasm"/>
    <property type="evidence" value="ECO:0007669"/>
    <property type="project" value="TreeGrafter"/>
</dbReference>
<sequence length="323" mass="35304">MNRPGAVLVLTHWFDPTADHVVEELNRRGVSVFRFDTADFPRRLTFTGRLDSDSPWRGALRLGNGRTLDLQGIGGAYFRRPTLFGFGEMDPTERAWATAEARAGLGGLLMASDRWLNHPHHSGYAAYKPMQLAEASSAGLLIPATLITSDPAEARDFAADVGEVIYKPLTHARPGDGRTLYASVVAPGDLDGQDAAGVAGTAHLFQERIKHDHAVRLTVIDGRMFAAALHARSPAAELDWRSDYDAVTYEPAEVPGPVRRGVMALMDALRLRFGAFDFLVCPDRGWVFLEVNPNGQWAWIEQATGQPIAAAIADALTREETMT</sequence>
<evidence type="ECO:0000259" key="2">
    <source>
        <dbReference type="PROSITE" id="PS50975"/>
    </source>
</evidence>
<dbReference type="NCBIfam" id="TIGR04187">
    <property type="entry name" value="GRASP_SAV_5884"/>
    <property type="match status" value="1"/>
</dbReference>
<dbReference type="GO" id="GO:0009432">
    <property type="term" value="P:SOS response"/>
    <property type="evidence" value="ECO:0007669"/>
    <property type="project" value="TreeGrafter"/>
</dbReference>
<accession>A0A4R5BQR6</accession>
<organism evidence="3 4">
    <name type="scientific">Actinomadura rubrisoli</name>
    <dbReference type="NCBI Taxonomy" id="2530368"/>
    <lineage>
        <taxon>Bacteria</taxon>
        <taxon>Bacillati</taxon>
        <taxon>Actinomycetota</taxon>
        <taxon>Actinomycetes</taxon>
        <taxon>Streptosporangiales</taxon>
        <taxon>Thermomonosporaceae</taxon>
        <taxon>Actinomadura</taxon>
    </lineage>
</organism>
<dbReference type="RefSeq" id="WP_131894456.1">
    <property type="nucleotide sequence ID" value="NZ_SMKU01000080.1"/>
</dbReference>
<dbReference type="SUPFAM" id="SSF56059">
    <property type="entry name" value="Glutathione synthetase ATP-binding domain-like"/>
    <property type="match status" value="1"/>
</dbReference>
<dbReference type="Gene3D" id="3.30.470.20">
    <property type="entry name" value="ATP-grasp fold, B domain"/>
    <property type="match status" value="1"/>
</dbReference>
<gene>
    <name evidence="3" type="primary">tgmB</name>
    <name evidence="3" type="ORF">E1298_17405</name>
</gene>
<comment type="caution">
    <text evidence="3">The sequence shown here is derived from an EMBL/GenBank/DDBJ whole genome shotgun (WGS) entry which is preliminary data.</text>
</comment>
<proteinExistence type="predicted"/>
<dbReference type="PANTHER" id="PTHR21621:SF0">
    <property type="entry name" value="BETA-CITRYLGLUTAMATE SYNTHASE B-RELATED"/>
    <property type="match status" value="1"/>
</dbReference>
<dbReference type="EMBL" id="SMKU01000080">
    <property type="protein sequence ID" value="TDD86412.1"/>
    <property type="molecule type" value="Genomic_DNA"/>
</dbReference>
<dbReference type="GO" id="GO:0046872">
    <property type="term" value="F:metal ion binding"/>
    <property type="evidence" value="ECO:0007669"/>
    <property type="project" value="InterPro"/>
</dbReference>
<reference evidence="3 4" key="1">
    <citation type="submission" date="2019-03" db="EMBL/GenBank/DDBJ databases">
        <title>Draft genome sequences of novel Actinobacteria.</title>
        <authorList>
            <person name="Sahin N."/>
            <person name="Ay H."/>
            <person name="Saygin H."/>
        </authorList>
    </citation>
    <scope>NUCLEOTIDE SEQUENCE [LARGE SCALE GENOMIC DNA]</scope>
    <source>
        <strain evidence="3 4">H3C3</strain>
    </source>
</reference>
<dbReference type="Proteomes" id="UP000294513">
    <property type="component" value="Unassembled WGS sequence"/>
</dbReference>
<dbReference type="OrthoDB" id="9794735at2"/>
<keyword evidence="4" id="KW-1185">Reference proteome</keyword>
<dbReference type="InterPro" id="IPR026449">
    <property type="entry name" value="GRASP_SAV_5884"/>
</dbReference>
<dbReference type="PANTHER" id="PTHR21621">
    <property type="entry name" value="RIBOSOMAL PROTEIN S6 MODIFICATION PROTEIN"/>
    <property type="match status" value="1"/>
</dbReference>
<dbReference type="GO" id="GO:0018169">
    <property type="term" value="F:ribosomal S6-glutamic acid ligase activity"/>
    <property type="evidence" value="ECO:0007669"/>
    <property type="project" value="TreeGrafter"/>
</dbReference>
<keyword evidence="1" id="KW-0547">Nucleotide-binding</keyword>
<dbReference type="Pfam" id="PF21068">
    <property type="entry name" value="ATPgraspMvdD"/>
    <property type="match status" value="1"/>
</dbReference>
<evidence type="ECO:0000256" key="1">
    <source>
        <dbReference type="PROSITE-ProRule" id="PRU00409"/>
    </source>
</evidence>
<dbReference type="GO" id="GO:0005524">
    <property type="term" value="F:ATP binding"/>
    <property type="evidence" value="ECO:0007669"/>
    <property type="project" value="UniProtKB-UniRule"/>
</dbReference>
<dbReference type="AlphaFoldDB" id="A0A4R5BQR6"/>
<evidence type="ECO:0000313" key="4">
    <source>
        <dbReference type="Proteomes" id="UP000294513"/>
    </source>
</evidence>
<dbReference type="InterPro" id="IPR011761">
    <property type="entry name" value="ATP-grasp"/>
</dbReference>
<feature type="domain" description="ATP-grasp" evidence="2">
    <location>
        <begin position="132"/>
        <end position="317"/>
    </location>
</feature>
<dbReference type="PROSITE" id="PS50975">
    <property type="entry name" value="ATP_GRASP"/>
    <property type="match status" value="1"/>
</dbReference>